<dbReference type="EMBL" id="JAVFWO010000001">
    <property type="protein sequence ID" value="MDQ7876370.1"/>
    <property type="molecule type" value="Genomic_DNA"/>
</dbReference>
<organism evidence="1 2">
    <name type="scientific">Microbacterium psychrotolerans</name>
    <dbReference type="NCBI Taxonomy" id="3068321"/>
    <lineage>
        <taxon>Bacteria</taxon>
        <taxon>Bacillati</taxon>
        <taxon>Actinomycetota</taxon>
        <taxon>Actinomycetes</taxon>
        <taxon>Micrococcales</taxon>
        <taxon>Microbacteriaceae</taxon>
        <taxon>Microbacterium</taxon>
    </lineage>
</organism>
<evidence type="ECO:0000313" key="1">
    <source>
        <dbReference type="EMBL" id="MDQ7876370.1"/>
    </source>
</evidence>
<reference evidence="1 2" key="1">
    <citation type="submission" date="2023-08" db="EMBL/GenBank/DDBJ databases">
        <title>Microbacterium psychrotolerans sp. nov., a psychrotolerant bacterium isolated from soil in Heilongjiang Province, China.</title>
        <authorList>
            <person name="An P."/>
            <person name="Zhao D."/>
            <person name="Xiang H."/>
        </authorList>
    </citation>
    <scope>NUCLEOTIDE SEQUENCE [LARGE SCALE GENOMIC DNA]</scope>
    <source>
        <strain evidence="1 2">QXD-8</strain>
    </source>
</reference>
<keyword evidence="2" id="KW-1185">Reference proteome</keyword>
<gene>
    <name evidence="1" type="ORF">Q9R08_00130</name>
</gene>
<dbReference type="Proteomes" id="UP001235133">
    <property type="component" value="Unassembled WGS sequence"/>
</dbReference>
<evidence type="ECO:0000313" key="2">
    <source>
        <dbReference type="Proteomes" id="UP001235133"/>
    </source>
</evidence>
<comment type="caution">
    <text evidence="1">The sequence shown here is derived from an EMBL/GenBank/DDBJ whole genome shotgun (WGS) entry which is preliminary data.</text>
</comment>
<name>A0ABU0YVL0_9MICO</name>
<dbReference type="Gene3D" id="3.30.460.40">
    <property type="match status" value="1"/>
</dbReference>
<dbReference type="InterPro" id="IPR019646">
    <property type="entry name" value="Aminoglyc_AdlTrfase"/>
</dbReference>
<dbReference type="RefSeq" id="WP_308865764.1">
    <property type="nucleotide sequence ID" value="NZ_JAVFWO010000001.1"/>
</dbReference>
<dbReference type="Pfam" id="PF10706">
    <property type="entry name" value="Aminoglyc_resit"/>
    <property type="match status" value="1"/>
</dbReference>
<accession>A0ABU0YVL0</accession>
<proteinExistence type="predicted"/>
<sequence length="156" mass="16894">MEGSQVVDLFRAFAAAGLRVWLAGGWAVDAIVGRQTRAHDDMDVAVDIRDLPSFLELLGERGFVITTDWAPSRLELTAPDGRVVDVHPVAFAEDGSGQQAGLGGDTFVYASDGFAVGTIDGSVIPCLSVSQQLRFRNGYELRAADIHDLELLEKYR</sequence>
<protein>
    <submittedName>
        <fullName evidence="1">Amino acid transporter</fullName>
    </submittedName>
</protein>